<dbReference type="InterPro" id="IPR002201">
    <property type="entry name" value="Glyco_trans_9"/>
</dbReference>
<evidence type="ECO:0000256" key="2">
    <source>
        <dbReference type="ARBA" id="ARBA00022679"/>
    </source>
</evidence>
<dbReference type="GO" id="GO:0005829">
    <property type="term" value="C:cytosol"/>
    <property type="evidence" value="ECO:0007669"/>
    <property type="project" value="TreeGrafter"/>
</dbReference>
<dbReference type="KEGG" id="pfer:IRI77_11110"/>
<protein>
    <submittedName>
        <fullName evidence="3">Glycosyltransferase family 9 protein</fullName>
    </submittedName>
</protein>
<evidence type="ECO:0000313" key="3">
    <source>
        <dbReference type="EMBL" id="QOY90471.1"/>
    </source>
</evidence>
<dbReference type="PANTHER" id="PTHR30160:SF19">
    <property type="entry name" value="LIPOPOLYSACCHARIDE HEPTOSYLTRANSFERASE 1"/>
    <property type="match status" value="1"/>
</dbReference>
<dbReference type="AlphaFoldDB" id="A0A7S7SNE0"/>
<dbReference type="PANTHER" id="PTHR30160">
    <property type="entry name" value="TETRAACYLDISACCHARIDE 4'-KINASE-RELATED"/>
    <property type="match status" value="1"/>
</dbReference>
<keyword evidence="4" id="KW-1185">Reference proteome</keyword>
<dbReference type="EMBL" id="CP063849">
    <property type="protein sequence ID" value="QOY90471.1"/>
    <property type="molecule type" value="Genomic_DNA"/>
</dbReference>
<dbReference type="Proteomes" id="UP000593892">
    <property type="component" value="Chromosome"/>
</dbReference>
<accession>A0A7S7SNE0</accession>
<evidence type="ECO:0000313" key="4">
    <source>
        <dbReference type="Proteomes" id="UP000593892"/>
    </source>
</evidence>
<gene>
    <name evidence="3" type="ORF">IRI77_11110</name>
</gene>
<dbReference type="InterPro" id="IPR051199">
    <property type="entry name" value="LPS_LOS_Heptosyltrfase"/>
</dbReference>
<sequence>MVVRLGAMGDILHALPAAAALKRSFPDCRLSWAVHPKWRELLETGGLADELILIDRRRLSSLRSAARELRKQEFDLTVDFQGLIQSALVARVARSRQVYGFVKDQVRERLAASLYTTTVRAKTTHVVERNLDLAEAAGARDRTVTFPLPHGTPDSTLPEGKFILAAPFAGWASKQWPMEHYAVLARRLRSNLGIPLVLNGAPWQAEALRSVEAAEVHISSISGLLDATRRATAIVGVDSGPMHLAAALGKPGVALFGPTDPARNGPYGKSLSVIRIPGAVTSYERRKEIDASMRAIQPEAVLDALATMVGL</sequence>
<evidence type="ECO:0000256" key="1">
    <source>
        <dbReference type="ARBA" id="ARBA00022676"/>
    </source>
</evidence>
<dbReference type="CDD" id="cd03789">
    <property type="entry name" value="GT9_LPS_heptosyltransferase"/>
    <property type="match status" value="1"/>
</dbReference>
<dbReference type="Pfam" id="PF01075">
    <property type="entry name" value="Glyco_transf_9"/>
    <property type="match status" value="1"/>
</dbReference>
<dbReference type="GO" id="GO:0009244">
    <property type="term" value="P:lipopolysaccharide core region biosynthetic process"/>
    <property type="evidence" value="ECO:0007669"/>
    <property type="project" value="TreeGrafter"/>
</dbReference>
<dbReference type="GO" id="GO:0008713">
    <property type="term" value="F:ADP-heptose-lipopolysaccharide heptosyltransferase activity"/>
    <property type="evidence" value="ECO:0007669"/>
    <property type="project" value="TreeGrafter"/>
</dbReference>
<keyword evidence="2 3" id="KW-0808">Transferase</keyword>
<reference evidence="3 4" key="1">
    <citation type="submission" date="2020-10" db="EMBL/GenBank/DDBJ databases">
        <title>Complete genome sequence of Paludibaculum fermentans P105T, a facultatively anaerobic acidobacterium capable of dissimilatory Fe(III) reduction.</title>
        <authorList>
            <person name="Dedysh S.N."/>
            <person name="Beletsky A.V."/>
            <person name="Kulichevskaya I.S."/>
            <person name="Mardanov A.V."/>
            <person name="Ravin N.V."/>
        </authorList>
    </citation>
    <scope>NUCLEOTIDE SEQUENCE [LARGE SCALE GENOMIC DNA]</scope>
    <source>
        <strain evidence="3 4">P105</strain>
    </source>
</reference>
<name>A0A7S7SNE0_PALFE</name>
<dbReference type="SUPFAM" id="SSF53756">
    <property type="entry name" value="UDP-Glycosyltransferase/glycogen phosphorylase"/>
    <property type="match status" value="1"/>
</dbReference>
<keyword evidence="1" id="KW-0328">Glycosyltransferase</keyword>
<dbReference type="Gene3D" id="3.40.50.2000">
    <property type="entry name" value="Glycogen Phosphorylase B"/>
    <property type="match status" value="2"/>
</dbReference>
<proteinExistence type="predicted"/>
<organism evidence="3 4">
    <name type="scientific">Paludibaculum fermentans</name>
    <dbReference type="NCBI Taxonomy" id="1473598"/>
    <lineage>
        <taxon>Bacteria</taxon>
        <taxon>Pseudomonadati</taxon>
        <taxon>Acidobacteriota</taxon>
        <taxon>Terriglobia</taxon>
        <taxon>Bryobacterales</taxon>
        <taxon>Bryobacteraceae</taxon>
        <taxon>Paludibaculum</taxon>
    </lineage>
</organism>